<evidence type="ECO:0000256" key="1">
    <source>
        <dbReference type="ARBA" id="ARBA00022723"/>
    </source>
</evidence>
<evidence type="ECO:0000259" key="5">
    <source>
        <dbReference type="Pfam" id="PF01258"/>
    </source>
</evidence>
<feature type="domain" description="Zinc finger DksA/TraR C4-type" evidence="5">
    <location>
        <begin position="75"/>
        <end position="110"/>
    </location>
</feature>
<dbReference type="EMBL" id="QURH01000801">
    <property type="protein sequence ID" value="RFU38441.1"/>
    <property type="molecule type" value="Genomic_DNA"/>
</dbReference>
<dbReference type="PANTHER" id="PTHR33823">
    <property type="entry name" value="RNA POLYMERASE-BINDING TRANSCRIPTION FACTOR DKSA-RELATED"/>
    <property type="match status" value="1"/>
</dbReference>
<dbReference type="Pfam" id="PF01258">
    <property type="entry name" value="zf-dskA_traR"/>
    <property type="match status" value="1"/>
</dbReference>
<reference evidence="6 7" key="1">
    <citation type="submission" date="2018-08" db="EMBL/GenBank/DDBJ databases">
        <title>Actinomadura jelena sp. nov., a novel Actinomycete isolated from soil in Chad.</title>
        <authorList>
            <person name="Shi L."/>
        </authorList>
    </citation>
    <scope>NUCLEOTIDE SEQUENCE [LARGE SCALE GENOMIC DNA]</scope>
    <source>
        <strain evidence="6 7">NEAU-G17</strain>
    </source>
</reference>
<evidence type="ECO:0000256" key="2">
    <source>
        <dbReference type="ARBA" id="ARBA00022771"/>
    </source>
</evidence>
<accession>A0A372JEJ5</accession>
<sequence>MDTVDLVTARARLEEQRAELDRSIRILTGERPATEGSAADAGAWLTATERVEASLASLRRQRAAVQAALERLGDGTYGLCVTCGKPVPPGRLEARPDAARCVPCQSKRDRRFH</sequence>
<dbReference type="InterPro" id="IPR000962">
    <property type="entry name" value="Znf_DskA_TraR"/>
</dbReference>
<dbReference type="AlphaFoldDB" id="A0A372JEJ5"/>
<keyword evidence="7" id="KW-1185">Reference proteome</keyword>
<dbReference type="RefSeq" id="WP_117360073.1">
    <property type="nucleotide sequence ID" value="NZ_QURH01000801.1"/>
</dbReference>
<dbReference type="GO" id="GO:0008270">
    <property type="term" value="F:zinc ion binding"/>
    <property type="evidence" value="ECO:0007669"/>
    <property type="project" value="UniProtKB-KW"/>
</dbReference>
<keyword evidence="3" id="KW-0862">Zinc</keyword>
<evidence type="ECO:0000256" key="4">
    <source>
        <dbReference type="PROSITE-ProRule" id="PRU00510"/>
    </source>
</evidence>
<dbReference type="OrthoDB" id="1121111at2"/>
<keyword evidence="2" id="KW-0863">Zinc-finger</keyword>
<evidence type="ECO:0000256" key="3">
    <source>
        <dbReference type="ARBA" id="ARBA00022833"/>
    </source>
</evidence>
<dbReference type="Gene3D" id="1.20.120.910">
    <property type="entry name" value="DksA, coiled-coil domain"/>
    <property type="match status" value="1"/>
</dbReference>
<protein>
    <submittedName>
        <fullName evidence="6">Conjugal transfer protein TraR</fullName>
    </submittedName>
</protein>
<evidence type="ECO:0000313" key="7">
    <source>
        <dbReference type="Proteomes" id="UP000261811"/>
    </source>
</evidence>
<organism evidence="6 7">
    <name type="scientific">Actinomadura logoneensis</name>
    <dbReference type="NCBI Taxonomy" id="2293572"/>
    <lineage>
        <taxon>Bacteria</taxon>
        <taxon>Bacillati</taxon>
        <taxon>Actinomycetota</taxon>
        <taxon>Actinomycetes</taxon>
        <taxon>Streptosporangiales</taxon>
        <taxon>Thermomonosporaceae</taxon>
        <taxon>Actinomadura</taxon>
    </lineage>
</organism>
<evidence type="ECO:0000313" key="6">
    <source>
        <dbReference type="EMBL" id="RFU38441.1"/>
    </source>
</evidence>
<dbReference type="Proteomes" id="UP000261811">
    <property type="component" value="Unassembled WGS sequence"/>
</dbReference>
<name>A0A372JEJ5_9ACTN</name>
<keyword evidence="1" id="KW-0479">Metal-binding</keyword>
<proteinExistence type="predicted"/>
<feature type="zinc finger region" description="dksA C4-type" evidence="4">
    <location>
        <begin position="80"/>
        <end position="104"/>
    </location>
</feature>
<dbReference type="SUPFAM" id="SSF57716">
    <property type="entry name" value="Glucocorticoid receptor-like (DNA-binding domain)"/>
    <property type="match status" value="1"/>
</dbReference>
<comment type="caution">
    <text evidence="6">The sequence shown here is derived from an EMBL/GenBank/DDBJ whole genome shotgun (WGS) entry which is preliminary data.</text>
</comment>
<dbReference type="PROSITE" id="PS51128">
    <property type="entry name" value="ZF_DKSA_2"/>
    <property type="match status" value="1"/>
</dbReference>
<gene>
    <name evidence="6" type="ORF">DZF91_27660</name>
</gene>